<proteinExistence type="predicted"/>
<dbReference type="EMBL" id="MN740410">
    <property type="protein sequence ID" value="QHU05268.1"/>
    <property type="molecule type" value="Genomic_DNA"/>
</dbReference>
<name>A0A6C0JN23_9ZZZZ</name>
<sequence length="56" mass="6281">MAKKTRKSSRRSRRRTRRRIPRRGGSSYPIIPATPAIQVSTAGENSDNLMGIQNAK</sequence>
<reference evidence="2" key="1">
    <citation type="journal article" date="2020" name="Nature">
        <title>Giant virus diversity and host interactions through global metagenomics.</title>
        <authorList>
            <person name="Schulz F."/>
            <person name="Roux S."/>
            <person name="Paez-Espino D."/>
            <person name="Jungbluth S."/>
            <person name="Walsh D.A."/>
            <person name="Denef V.J."/>
            <person name="McMahon K.D."/>
            <person name="Konstantinidis K.T."/>
            <person name="Eloe-Fadrosh E.A."/>
            <person name="Kyrpides N.C."/>
            <person name="Woyke T."/>
        </authorList>
    </citation>
    <scope>NUCLEOTIDE SEQUENCE</scope>
    <source>
        <strain evidence="2">GVMAG-M-3300027734-16</strain>
    </source>
</reference>
<feature type="compositionally biased region" description="Polar residues" evidence="1">
    <location>
        <begin position="37"/>
        <end position="48"/>
    </location>
</feature>
<evidence type="ECO:0000313" key="2">
    <source>
        <dbReference type="EMBL" id="QHU05268.1"/>
    </source>
</evidence>
<feature type="region of interest" description="Disordered" evidence="1">
    <location>
        <begin position="37"/>
        <end position="56"/>
    </location>
</feature>
<evidence type="ECO:0000256" key="1">
    <source>
        <dbReference type="SAM" id="MobiDB-lite"/>
    </source>
</evidence>
<protein>
    <submittedName>
        <fullName evidence="2">Uncharacterized protein</fullName>
    </submittedName>
</protein>
<organism evidence="2">
    <name type="scientific">viral metagenome</name>
    <dbReference type="NCBI Taxonomy" id="1070528"/>
    <lineage>
        <taxon>unclassified sequences</taxon>
        <taxon>metagenomes</taxon>
        <taxon>organismal metagenomes</taxon>
    </lineage>
</organism>
<feature type="region of interest" description="Disordered" evidence="1">
    <location>
        <begin position="1"/>
        <end position="32"/>
    </location>
</feature>
<accession>A0A6C0JN23</accession>
<feature type="compositionally biased region" description="Basic residues" evidence="1">
    <location>
        <begin position="1"/>
        <end position="22"/>
    </location>
</feature>
<dbReference type="AlphaFoldDB" id="A0A6C0JN23"/>